<comment type="caution">
    <text evidence="2">The sequence shown here is derived from an EMBL/GenBank/DDBJ whole genome shotgun (WGS) entry which is preliminary data.</text>
</comment>
<dbReference type="SUPFAM" id="SSF49452">
    <property type="entry name" value="Starch-binding domain-like"/>
    <property type="match status" value="1"/>
</dbReference>
<dbReference type="InterPro" id="IPR057601">
    <property type="entry name" value="Oar-like_b-barrel"/>
</dbReference>
<reference evidence="2 3" key="1">
    <citation type="submission" date="2020-08" db="EMBL/GenBank/DDBJ databases">
        <title>Genomic Encyclopedia of Type Strains, Phase IV (KMG-V): Genome sequencing to study the core and pangenomes of soil and plant-associated prokaryotes.</title>
        <authorList>
            <person name="Whitman W."/>
        </authorList>
    </citation>
    <scope>NUCLEOTIDE SEQUENCE [LARGE SCALE GENOMIC DNA]</scope>
    <source>
        <strain evidence="2 3">X5P3</strain>
    </source>
</reference>
<dbReference type="Proteomes" id="UP000584867">
    <property type="component" value="Unassembled WGS sequence"/>
</dbReference>
<dbReference type="Pfam" id="PF13620">
    <property type="entry name" value="CarboxypepD_reg"/>
    <property type="match status" value="1"/>
</dbReference>
<name>A0A7W7ZS23_9BACT</name>
<dbReference type="GO" id="GO:0030246">
    <property type="term" value="F:carbohydrate binding"/>
    <property type="evidence" value="ECO:0007669"/>
    <property type="project" value="InterPro"/>
</dbReference>
<dbReference type="Pfam" id="PF25183">
    <property type="entry name" value="OMP_b-brl_4"/>
    <property type="match status" value="2"/>
</dbReference>
<feature type="domain" description="TonB-dependent transporter Oar-like beta-barrel" evidence="1">
    <location>
        <begin position="530"/>
        <end position="932"/>
    </location>
</feature>
<accession>A0A7W7ZS23</accession>
<proteinExistence type="predicted"/>
<dbReference type="Gene3D" id="2.60.40.1120">
    <property type="entry name" value="Carboxypeptidase-like, regulatory domain"/>
    <property type="match status" value="1"/>
</dbReference>
<feature type="domain" description="TonB-dependent transporter Oar-like beta-barrel" evidence="1">
    <location>
        <begin position="285"/>
        <end position="529"/>
    </location>
</feature>
<dbReference type="InterPro" id="IPR013784">
    <property type="entry name" value="Carb-bd-like_fold"/>
</dbReference>
<dbReference type="AlphaFoldDB" id="A0A7W7ZS23"/>
<organism evidence="2 3">
    <name type="scientific">Granulicella mallensis</name>
    <dbReference type="NCBI Taxonomy" id="940614"/>
    <lineage>
        <taxon>Bacteria</taxon>
        <taxon>Pseudomonadati</taxon>
        <taxon>Acidobacteriota</taxon>
        <taxon>Terriglobia</taxon>
        <taxon>Terriglobales</taxon>
        <taxon>Acidobacteriaceae</taxon>
        <taxon>Granulicella</taxon>
    </lineage>
</organism>
<evidence type="ECO:0000313" key="2">
    <source>
        <dbReference type="EMBL" id="MBB5064256.1"/>
    </source>
</evidence>
<dbReference type="SUPFAM" id="SSF56935">
    <property type="entry name" value="Porins"/>
    <property type="match status" value="1"/>
</dbReference>
<protein>
    <recommendedName>
        <fullName evidence="1">TonB-dependent transporter Oar-like beta-barrel domain-containing protein</fullName>
    </recommendedName>
</protein>
<dbReference type="EMBL" id="JACHIO010000010">
    <property type="protein sequence ID" value="MBB5064256.1"/>
    <property type="molecule type" value="Genomic_DNA"/>
</dbReference>
<dbReference type="RefSeq" id="WP_184256028.1">
    <property type="nucleotide sequence ID" value="NZ_JACHIO010000010.1"/>
</dbReference>
<evidence type="ECO:0000313" key="3">
    <source>
        <dbReference type="Proteomes" id="UP000584867"/>
    </source>
</evidence>
<evidence type="ECO:0000259" key="1">
    <source>
        <dbReference type="Pfam" id="PF25183"/>
    </source>
</evidence>
<gene>
    <name evidence="2" type="ORF">HDF15_002610</name>
</gene>
<sequence>MRRMQRLPSLRSAIGILMLFFMALVPCTVSAQATGGLRGSVLDPSSAVIPGATITLTRGSEVRKTTSGSDGAYTLRDLEPGSYRIAVTAPGFVLPPNAMVAIASGHTRQLNLTLSIAVEQENVQVNGQSSGVSVSPDENAGAIILKGDDLDALSDDPDELQNELQALAGPAAGPNGGQIYIDGFTGGQLPPKSSIREIRVNQNPFSAEFDSIGYGRVEILTKPGSDKFGGHVTSLATDSSLNTNNALVPDTPEYHLYFLQSDVTGPLTRHSSYFISIFGMRRQVQNIIDATNPSNLSTQLLATNPNPSSILDINPRIDFQLGANNTFSIRDAFHRNVASGNGVGNLNLASQALNAINYENALQISDTIVVNPHLINETHFQWRRIRNNQYAVVTTPTQTVQGAFTTGGNYAGTNTDHQDVMELQNYSTATAGKHTIRFGARLRSYRDANVTTSGENGQYNFQNTSQYEACLPSPNPGCAPDQYQAVVIRNPLARALLFDAALFYQDDWRVQPGLTFSYGVRYEGQNRIRDHADFAPRLSVAWAPHFDSKKPPRTVLRAGYGWFYTRFTMPGQLGSGTGTPYVIQTIHQNGVNQQSYVINNLQPQPGGYDLDASLPASTLQSYPGSTPAIDTIDPHFHAALNMQGGVGIDRTLWKNTTANVTYLFTRGVHQYFTNVVTAPAFDVGSYTITGPPPTVYNNQFQSGGIFNESQITATFGTHYKKLGINANYAFSDAKSDTSGVTYVPSVAQNPGLDYGRASFSIHNRLFLLATYTAPHGITIAPLLAAQSGTPYNITIGDDLTGNNQYNARPTYGTCGIPDVVSTPFGCLDENPAGKNERMIPYNLGTGPVNVAFHMRVSKSIGIGPHIKTQTGGPNMQAGGGALSGNQQQIKLDASVPRRYNLTFIAGALNVFNIDNRGTPNGTLKSPLFGQSVTLASGPFGSPAPGNRVVFLQAIFSF</sequence>